<evidence type="ECO:0000256" key="1">
    <source>
        <dbReference type="SAM" id="Phobius"/>
    </source>
</evidence>
<evidence type="ECO:0008006" key="4">
    <source>
        <dbReference type="Google" id="ProtNLM"/>
    </source>
</evidence>
<accession>A0A1Y0IWA8</accession>
<protein>
    <recommendedName>
        <fullName evidence="4">VanZ-like domain-containing protein</fullName>
    </recommendedName>
</protein>
<evidence type="ECO:0000313" key="2">
    <source>
        <dbReference type="EMBL" id="ARU63663.1"/>
    </source>
</evidence>
<keyword evidence="1" id="KW-0812">Transmembrane</keyword>
<name>A0A1Y0IWA8_9BACL</name>
<feature type="transmembrane region" description="Helical" evidence="1">
    <location>
        <begin position="64"/>
        <end position="84"/>
    </location>
</feature>
<organism evidence="2 3">
    <name type="scientific">Tumebacillus avium</name>
    <dbReference type="NCBI Taxonomy" id="1903704"/>
    <lineage>
        <taxon>Bacteria</taxon>
        <taxon>Bacillati</taxon>
        <taxon>Bacillota</taxon>
        <taxon>Bacilli</taxon>
        <taxon>Bacillales</taxon>
        <taxon>Alicyclobacillaceae</taxon>
        <taxon>Tumebacillus</taxon>
    </lineage>
</organism>
<dbReference type="AlphaFoldDB" id="A0A1Y0IWA8"/>
<dbReference type="KEGG" id="tum:CBW65_23560"/>
<evidence type="ECO:0000313" key="3">
    <source>
        <dbReference type="Proteomes" id="UP000195437"/>
    </source>
</evidence>
<proteinExistence type="predicted"/>
<dbReference type="EMBL" id="CP021434">
    <property type="protein sequence ID" value="ARU63663.1"/>
    <property type="molecule type" value="Genomic_DNA"/>
</dbReference>
<sequence>MLLKNNLILLAAGIVLFLLNEYLLKPSTANTFVHGHLNDVLIIWVFIPFVNVLLSLYRKRNLRFESLLSCIVLTLGIGITWEYLIPLFTSNGTSDPIDMLMYVIGGVTFWLMHKTLARRT</sequence>
<dbReference type="Proteomes" id="UP000195437">
    <property type="component" value="Chromosome"/>
</dbReference>
<feature type="transmembrane region" description="Helical" evidence="1">
    <location>
        <begin position="99"/>
        <end position="117"/>
    </location>
</feature>
<keyword evidence="1" id="KW-1133">Transmembrane helix</keyword>
<reference evidence="3" key="1">
    <citation type="submission" date="2017-05" db="EMBL/GenBank/DDBJ databases">
        <authorList>
            <person name="Sung H."/>
        </authorList>
    </citation>
    <scope>NUCLEOTIDE SEQUENCE [LARGE SCALE GENOMIC DNA]</scope>
    <source>
        <strain evidence="3">AR23208</strain>
    </source>
</reference>
<gene>
    <name evidence="2" type="ORF">CBW65_23560</name>
</gene>
<feature type="transmembrane region" description="Helical" evidence="1">
    <location>
        <begin position="41"/>
        <end position="57"/>
    </location>
</feature>
<keyword evidence="3" id="KW-1185">Reference proteome</keyword>
<keyword evidence="1" id="KW-0472">Membrane</keyword>